<sequence length="188" mass="21547">MDSGFRNRCSIFQGGKKAEFLSRLDFDLGNQELFLLNNLDLLFTIYKAKDHFMLQNLRTPKTSADGEEKIFVPTKFRVLVHNIKLYAKILEVQPSLNLAIYAQLEKQPAKYSLRKTEIKSTFLTAGRTEIDHCAFNSIVPRRLTIALVKNDAFNGELRKSPFKFESFGLRDLSVSAEGMVYPMVPYNI</sequence>
<protein>
    <submittedName>
        <fullName evidence="2">Uncharacterized protein</fullName>
    </submittedName>
</protein>
<proteinExistence type="predicted"/>
<dbReference type="WBParaSite" id="jg6228">
    <property type="protein sequence ID" value="jg6228"/>
    <property type="gene ID" value="jg6228"/>
</dbReference>
<accession>A0A915EIF2</accession>
<dbReference type="GO" id="GO:0005829">
    <property type="term" value="C:cytosol"/>
    <property type="evidence" value="ECO:0007669"/>
    <property type="project" value="TreeGrafter"/>
</dbReference>
<dbReference type="PANTHER" id="PTHR23409:SF21">
    <property type="entry name" value="CAPSID PROTEIN"/>
    <property type="match status" value="1"/>
</dbReference>
<organism evidence="1 2">
    <name type="scientific">Ditylenchus dipsaci</name>
    <dbReference type="NCBI Taxonomy" id="166011"/>
    <lineage>
        <taxon>Eukaryota</taxon>
        <taxon>Metazoa</taxon>
        <taxon>Ecdysozoa</taxon>
        <taxon>Nematoda</taxon>
        <taxon>Chromadorea</taxon>
        <taxon>Rhabditida</taxon>
        <taxon>Tylenchina</taxon>
        <taxon>Tylenchomorpha</taxon>
        <taxon>Sphaerularioidea</taxon>
        <taxon>Anguinidae</taxon>
        <taxon>Anguininae</taxon>
        <taxon>Ditylenchus</taxon>
    </lineage>
</organism>
<dbReference type="GO" id="GO:0009263">
    <property type="term" value="P:deoxyribonucleotide biosynthetic process"/>
    <property type="evidence" value="ECO:0007669"/>
    <property type="project" value="InterPro"/>
</dbReference>
<evidence type="ECO:0000313" key="2">
    <source>
        <dbReference type="WBParaSite" id="jg6228"/>
    </source>
</evidence>
<dbReference type="InterPro" id="IPR000358">
    <property type="entry name" value="RNR_small_fam"/>
</dbReference>
<dbReference type="Proteomes" id="UP000887574">
    <property type="component" value="Unplaced"/>
</dbReference>
<dbReference type="AlphaFoldDB" id="A0A915EIF2"/>
<name>A0A915EIF2_9BILA</name>
<dbReference type="PANTHER" id="PTHR23409">
    <property type="entry name" value="RIBONUCLEOSIDE-DIPHOSPHATE REDUCTASE SMALL CHAIN"/>
    <property type="match status" value="1"/>
</dbReference>
<reference evidence="2" key="1">
    <citation type="submission" date="2022-11" db="UniProtKB">
        <authorList>
            <consortium name="WormBaseParasite"/>
        </authorList>
    </citation>
    <scope>IDENTIFICATION</scope>
</reference>
<dbReference type="GO" id="GO:0004748">
    <property type="term" value="F:ribonucleoside-diphosphate reductase activity, thioredoxin disulfide as acceptor"/>
    <property type="evidence" value="ECO:0007669"/>
    <property type="project" value="TreeGrafter"/>
</dbReference>
<keyword evidence="1" id="KW-1185">Reference proteome</keyword>
<evidence type="ECO:0000313" key="1">
    <source>
        <dbReference type="Proteomes" id="UP000887574"/>
    </source>
</evidence>